<dbReference type="GeneTree" id="ENSGT01100000263478"/>
<proteinExistence type="predicted"/>
<keyword evidence="3" id="KW-0812">Transmembrane</keyword>
<evidence type="ECO:0000256" key="8">
    <source>
        <dbReference type="ARBA" id="ARBA00023157"/>
    </source>
</evidence>
<keyword evidence="14" id="KW-1185">Reference proteome</keyword>
<dbReference type="SMART" id="SM00409">
    <property type="entry name" value="IG"/>
    <property type="match status" value="3"/>
</dbReference>
<evidence type="ECO:0000256" key="3">
    <source>
        <dbReference type="ARBA" id="ARBA00022692"/>
    </source>
</evidence>
<dbReference type="InterPro" id="IPR036179">
    <property type="entry name" value="Ig-like_dom_sf"/>
</dbReference>
<dbReference type="InterPro" id="IPR007110">
    <property type="entry name" value="Ig-like_dom"/>
</dbReference>
<evidence type="ECO:0000259" key="12">
    <source>
        <dbReference type="PROSITE" id="PS50835"/>
    </source>
</evidence>
<comment type="subcellular location">
    <subcellularLocation>
        <location evidence="1">Cell membrane</location>
        <topology evidence="1">Single-pass membrane protein</topology>
    </subcellularLocation>
</comment>
<feature type="domain" description="Ig-like" evidence="12">
    <location>
        <begin position="25"/>
        <end position="96"/>
    </location>
</feature>
<evidence type="ECO:0000313" key="13">
    <source>
        <dbReference type="Ensembl" id="ENSPSMP00000008361.1"/>
    </source>
</evidence>
<dbReference type="SUPFAM" id="SSF48726">
    <property type="entry name" value="Immunoglobulin"/>
    <property type="match status" value="4"/>
</dbReference>
<dbReference type="Ensembl" id="ENSPSMT00000009840.1">
    <property type="protein sequence ID" value="ENSPSMP00000008361.1"/>
    <property type="gene ID" value="ENSPSMG00000006143.1"/>
</dbReference>
<evidence type="ECO:0000256" key="5">
    <source>
        <dbReference type="ARBA" id="ARBA00022737"/>
    </source>
</evidence>
<evidence type="ECO:0000313" key="14">
    <source>
        <dbReference type="Proteomes" id="UP000694414"/>
    </source>
</evidence>
<dbReference type="InterPro" id="IPR013783">
    <property type="entry name" value="Ig-like_fold"/>
</dbReference>
<dbReference type="InterPro" id="IPR050412">
    <property type="entry name" value="Ig-like_Receptors_ImmuneReg"/>
</dbReference>
<accession>A0A8C8Z135</accession>
<dbReference type="FunFam" id="2.60.40.10:FF:000049">
    <property type="entry name" value="Leukocyte immunoglobulin-like receptor subfamily B member 1"/>
    <property type="match status" value="4"/>
</dbReference>
<dbReference type="CDD" id="cd05751">
    <property type="entry name" value="IgC2_D1_LILR_KIR_like"/>
    <property type="match status" value="1"/>
</dbReference>
<feature type="domain" description="Ig-like" evidence="12">
    <location>
        <begin position="122"/>
        <end position="194"/>
    </location>
</feature>
<keyword evidence="4" id="KW-0732">Signal</keyword>
<dbReference type="GO" id="GO:0019221">
    <property type="term" value="P:cytokine-mediated signaling pathway"/>
    <property type="evidence" value="ECO:0007669"/>
    <property type="project" value="TreeGrafter"/>
</dbReference>
<dbReference type="GO" id="GO:0032396">
    <property type="term" value="F:inhibitory MHC class I receptor activity"/>
    <property type="evidence" value="ECO:0007669"/>
    <property type="project" value="TreeGrafter"/>
</dbReference>
<sequence>MTSTLMALLCLGETGRGEGRPGTLPKPTLWAEPDSAITWGRSGTIWCQGTLEAQEYRLDKEGTSVSWDRQSPLEPGNKAKFNIQSMTEHYAGRYYCYYHSPAGWSEPSDPLVLVVTGFYHKPTLSAMPSPVVTPGRKATLQCVSQDGFGMFVLIEEGEHKLSWTQDSQRTSYGQHQALFPVGPVTPSRRWTFRCYGYYRNSPQVWSEPSEPLELISLGEDPDPILSELKGSAQGPAPGELWGTLDAQEYHLYKEGVSAHWVRWKPLEPGSTAKFFIPHMTEHYAGRYYCCCYSPAGWSELSDPLVLVVTGFYGKPTLSALPNPVMTSGGKVTLQCVSQLRFDVFTLTQEGEHKLSWRLESHEHPRGQFEALFPVGPVTPSHSGTFRCYGYQRNAPQVWSESSDPLELLDSGEKALSLPNGPGPETGPQLSPWWDDGVRGVQGCRVCETVRPEIQRGRERQ</sequence>
<reference evidence="13" key="1">
    <citation type="submission" date="2025-08" db="UniProtKB">
        <authorList>
            <consortium name="Ensembl"/>
        </authorList>
    </citation>
    <scope>IDENTIFICATION</scope>
</reference>
<dbReference type="Proteomes" id="UP000694414">
    <property type="component" value="Unplaced"/>
</dbReference>
<dbReference type="InterPro" id="IPR013151">
    <property type="entry name" value="Immunoglobulin_dom"/>
</dbReference>
<name>A0A8C8Z135_PROSS</name>
<evidence type="ECO:0000256" key="11">
    <source>
        <dbReference type="SAM" id="MobiDB-lite"/>
    </source>
</evidence>
<reference evidence="13" key="2">
    <citation type="submission" date="2025-09" db="UniProtKB">
        <authorList>
            <consortium name="Ensembl"/>
        </authorList>
    </citation>
    <scope>IDENTIFICATION</scope>
</reference>
<keyword evidence="8" id="KW-1015">Disulfide bond</keyword>
<organism evidence="13 14">
    <name type="scientific">Prolemur simus</name>
    <name type="common">Greater bamboo lemur</name>
    <name type="synonym">Hapalemur simus</name>
    <dbReference type="NCBI Taxonomy" id="1328070"/>
    <lineage>
        <taxon>Eukaryota</taxon>
        <taxon>Metazoa</taxon>
        <taxon>Chordata</taxon>
        <taxon>Craniata</taxon>
        <taxon>Vertebrata</taxon>
        <taxon>Euteleostomi</taxon>
        <taxon>Mammalia</taxon>
        <taxon>Eutheria</taxon>
        <taxon>Euarchontoglires</taxon>
        <taxon>Primates</taxon>
        <taxon>Strepsirrhini</taxon>
        <taxon>Lemuriformes</taxon>
        <taxon>Lemuridae</taxon>
        <taxon>Prolemur</taxon>
    </lineage>
</organism>
<keyword evidence="6" id="KW-1133">Transmembrane helix</keyword>
<keyword evidence="7" id="KW-0472">Membrane</keyword>
<dbReference type="GO" id="GO:0002764">
    <property type="term" value="P:immune response-regulating signaling pathway"/>
    <property type="evidence" value="ECO:0007669"/>
    <property type="project" value="TreeGrafter"/>
</dbReference>
<feature type="domain" description="Ig-like" evidence="12">
    <location>
        <begin position="315"/>
        <end position="387"/>
    </location>
</feature>
<evidence type="ECO:0000256" key="4">
    <source>
        <dbReference type="ARBA" id="ARBA00022729"/>
    </source>
</evidence>
<protein>
    <recommendedName>
        <fullName evidence="12">Ig-like domain-containing protein</fullName>
    </recommendedName>
</protein>
<evidence type="ECO:0000256" key="7">
    <source>
        <dbReference type="ARBA" id="ARBA00023136"/>
    </source>
</evidence>
<keyword evidence="5" id="KW-0677">Repeat</keyword>
<dbReference type="AlphaFoldDB" id="A0A8C8Z135"/>
<keyword evidence="9" id="KW-0325">Glycoprotein</keyword>
<evidence type="ECO:0000256" key="2">
    <source>
        <dbReference type="ARBA" id="ARBA00022475"/>
    </source>
</evidence>
<keyword evidence="2" id="KW-1003">Cell membrane</keyword>
<evidence type="ECO:0000256" key="10">
    <source>
        <dbReference type="ARBA" id="ARBA00023319"/>
    </source>
</evidence>
<keyword evidence="10" id="KW-0393">Immunoglobulin domain</keyword>
<dbReference type="PANTHER" id="PTHR11738:SF179">
    <property type="entry name" value="LEUKOCYTE IMMUNOGLOBULIN-LIKE RECEPTOR SUBFAMILY A MEMBER 5"/>
    <property type="match status" value="1"/>
</dbReference>
<dbReference type="InterPro" id="IPR003599">
    <property type="entry name" value="Ig_sub"/>
</dbReference>
<dbReference type="PANTHER" id="PTHR11738">
    <property type="entry name" value="MHC CLASS I NK CELL RECEPTOR"/>
    <property type="match status" value="1"/>
</dbReference>
<evidence type="ECO:0000256" key="6">
    <source>
        <dbReference type="ARBA" id="ARBA00022989"/>
    </source>
</evidence>
<dbReference type="Pfam" id="PF00047">
    <property type="entry name" value="ig"/>
    <property type="match status" value="2"/>
</dbReference>
<feature type="region of interest" description="Disordered" evidence="11">
    <location>
        <begin position="412"/>
        <end position="433"/>
    </location>
</feature>
<evidence type="ECO:0000256" key="1">
    <source>
        <dbReference type="ARBA" id="ARBA00004162"/>
    </source>
</evidence>
<dbReference type="Gene3D" id="2.60.40.10">
    <property type="entry name" value="Immunoglobulins"/>
    <property type="match status" value="4"/>
</dbReference>
<dbReference type="Pfam" id="PF13895">
    <property type="entry name" value="Ig_2"/>
    <property type="match status" value="1"/>
</dbReference>
<dbReference type="PROSITE" id="PS50835">
    <property type="entry name" value="IG_LIKE"/>
    <property type="match status" value="3"/>
</dbReference>
<evidence type="ECO:0000256" key="9">
    <source>
        <dbReference type="ARBA" id="ARBA00023180"/>
    </source>
</evidence>
<dbReference type="GO" id="GO:0005886">
    <property type="term" value="C:plasma membrane"/>
    <property type="evidence" value="ECO:0007669"/>
    <property type="project" value="UniProtKB-SubCell"/>
</dbReference>